<gene>
    <name evidence="2" type="ORF">BHQ10_010013</name>
</gene>
<accession>A0A364LE62</accession>
<name>A0A364LE62_TALAM</name>
<organism evidence="2 3">
    <name type="scientific">Talaromyces amestolkiae</name>
    <dbReference type="NCBI Taxonomy" id="1196081"/>
    <lineage>
        <taxon>Eukaryota</taxon>
        <taxon>Fungi</taxon>
        <taxon>Dikarya</taxon>
        <taxon>Ascomycota</taxon>
        <taxon>Pezizomycotina</taxon>
        <taxon>Eurotiomycetes</taxon>
        <taxon>Eurotiomycetidae</taxon>
        <taxon>Eurotiales</taxon>
        <taxon>Trichocomaceae</taxon>
        <taxon>Talaromyces</taxon>
        <taxon>Talaromyces sect. Talaromyces</taxon>
    </lineage>
</organism>
<dbReference type="RefSeq" id="XP_040738515.1">
    <property type="nucleotide sequence ID" value="XM_040872597.1"/>
</dbReference>
<evidence type="ECO:0000256" key="1">
    <source>
        <dbReference type="SAM" id="MobiDB-lite"/>
    </source>
</evidence>
<dbReference type="Proteomes" id="UP000249363">
    <property type="component" value="Unassembled WGS sequence"/>
</dbReference>
<feature type="region of interest" description="Disordered" evidence="1">
    <location>
        <begin position="73"/>
        <end position="98"/>
    </location>
</feature>
<evidence type="ECO:0000313" key="2">
    <source>
        <dbReference type="EMBL" id="RAO74001.1"/>
    </source>
</evidence>
<dbReference type="AlphaFoldDB" id="A0A364LE62"/>
<dbReference type="GeneID" id="63799227"/>
<evidence type="ECO:0000313" key="3">
    <source>
        <dbReference type="Proteomes" id="UP000249363"/>
    </source>
</evidence>
<dbReference type="OrthoDB" id="4226680at2759"/>
<keyword evidence="3" id="KW-1185">Reference proteome</keyword>
<sequence length="98" mass="10743">MAPAQDSPSKKRTSWTPELNQQLFMALLKTLDPSAINYGKIAEELGGGFSNQAIYKRIYDIKNRGVSFEISAAAPKKPNSTTTSPKKRKVAADAEEDL</sequence>
<dbReference type="EMBL" id="MIKG01000028">
    <property type="protein sequence ID" value="RAO74001.1"/>
    <property type="molecule type" value="Genomic_DNA"/>
</dbReference>
<evidence type="ECO:0008006" key="4">
    <source>
        <dbReference type="Google" id="ProtNLM"/>
    </source>
</evidence>
<reference evidence="2 3" key="1">
    <citation type="journal article" date="2017" name="Biotechnol. Biofuels">
        <title>Differential beta-glucosidase expression as a function of carbon source availability in Talaromyces amestolkiae: a genomic and proteomic approach.</title>
        <authorList>
            <person name="de Eugenio L.I."/>
            <person name="Mendez-Liter J.A."/>
            <person name="Nieto-Dominguez M."/>
            <person name="Alonso L."/>
            <person name="Gil-Munoz J."/>
            <person name="Barriuso J."/>
            <person name="Prieto A."/>
            <person name="Martinez M.J."/>
        </authorList>
    </citation>
    <scope>NUCLEOTIDE SEQUENCE [LARGE SCALE GENOMIC DNA]</scope>
    <source>
        <strain evidence="2 3">CIB</strain>
    </source>
</reference>
<feature type="compositionally biased region" description="Low complexity" evidence="1">
    <location>
        <begin position="75"/>
        <end position="84"/>
    </location>
</feature>
<proteinExistence type="predicted"/>
<protein>
    <recommendedName>
        <fullName evidence="4">Myb/SANT-like domain-containing protein</fullName>
    </recommendedName>
</protein>
<comment type="caution">
    <text evidence="2">The sequence shown here is derived from an EMBL/GenBank/DDBJ whole genome shotgun (WGS) entry which is preliminary data.</text>
</comment>